<accession>A0ABU2JBY8</accession>
<feature type="region of interest" description="Disordered" evidence="1">
    <location>
        <begin position="116"/>
        <end position="140"/>
    </location>
</feature>
<reference evidence="3" key="1">
    <citation type="submission" date="2023-07" db="EMBL/GenBank/DDBJ databases">
        <title>30 novel species of actinomycetes from the DSMZ collection.</title>
        <authorList>
            <person name="Nouioui I."/>
        </authorList>
    </citation>
    <scope>NUCLEOTIDE SEQUENCE [LARGE SCALE GENOMIC DNA]</scope>
    <source>
        <strain evidence="3">DSM 44399</strain>
    </source>
</reference>
<dbReference type="RefSeq" id="WP_311423611.1">
    <property type="nucleotide sequence ID" value="NZ_JAVREH010000018.1"/>
</dbReference>
<gene>
    <name evidence="2" type="ORF">RM423_13775</name>
</gene>
<evidence type="ECO:0000313" key="3">
    <source>
        <dbReference type="Proteomes" id="UP001183176"/>
    </source>
</evidence>
<evidence type="ECO:0000313" key="2">
    <source>
        <dbReference type="EMBL" id="MDT0262462.1"/>
    </source>
</evidence>
<dbReference type="EMBL" id="JAVREH010000018">
    <property type="protein sequence ID" value="MDT0262462.1"/>
    <property type="molecule type" value="Genomic_DNA"/>
</dbReference>
<dbReference type="Proteomes" id="UP001183176">
    <property type="component" value="Unassembled WGS sequence"/>
</dbReference>
<evidence type="ECO:0000256" key="1">
    <source>
        <dbReference type="SAM" id="MobiDB-lite"/>
    </source>
</evidence>
<dbReference type="InterPro" id="IPR032584">
    <property type="entry name" value="DUF4913"/>
</dbReference>
<organism evidence="2 3">
    <name type="scientific">Jatrophihabitans lederbergiae</name>
    <dbReference type="NCBI Taxonomy" id="3075547"/>
    <lineage>
        <taxon>Bacteria</taxon>
        <taxon>Bacillati</taxon>
        <taxon>Actinomycetota</taxon>
        <taxon>Actinomycetes</taxon>
        <taxon>Jatrophihabitantales</taxon>
        <taxon>Jatrophihabitantaceae</taxon>
        <taxon>Jatrophihabitans</taxon>
    </lineage>
</organism>
<name>A0ABU2JBY8_9ACTN</name>
<dbReference type="Pfam" id="PF16259">
    <property type="entry name" value="DUF4913"/>
    <property type="match status" value="1"/>
</dbReference>
<protein>
    <submittedName>
        <fullName evidence="2">DUF4913 domain-containing protein</fullName>
    </submittedName>
</protein>
<proteinExistence type="predicted"/>
<keyword evidence="3" id="KW-1185">Reference proteome</keyword>
<sequence>MTDPGPDCGLGEEIGVDELLAGEAADLIEPLCEDVQTWVEHVYAPVYVRKISQTQRWCPSWWAHGEAIIRLTALWRSWEAARVSEEATGMTDWLRTCFDAINPVLLAPDGPFSSCTNDRHSDQAPMPTAPAPPGHWADTD</sequence>
<comment type="caution">
    <text evidence="2">The sequence shown here is derived from an EMBL/GenBank/DDBJ whole genome shotgun (WGS) entry which is preliminary data.</text>
</comment>